<proteinExistence type="predicted"/>
<reference evidence="1 2" key="1">
    <citation type="journal article" date="2006" name="Mol. Microbiol.">
        <title>Role of pathogenicity island-associated integrases in the genome plasticity of uropathogenic Escherichia coli strain 536.</title>
        <authorList>
            <person name="Hochhut B."/>
            <person name="Wilde C."/>
            <person name="Balling G."/>
            <person name="Middendorf B."/>
            <person name="Dobrindt U."/>
            <person name="Brzuszkiewicz E."/>
            <person name="Gottschalk G."/>
            <person name="Carniel E."/>
            <person name="Hacker J."/>
        </authorList>
    </citation>
    <scope>NUCLEOTIDE SEQUENCE [LARGE SCALE GENOMIC DNA]</scope>
    <source>
        <strain evidence="2">536 / UPEC</strain>
    </source>
</reference>
<dbReference type="KEGG" id="ecp:ECP_3030"/>
<evidence type="ECO:0000313" key="2">
    <source>
        <dbReference type="Proteomes" id="UP000009182"/>
    </source>
</evidence>
<organism evidence="1 2">
    <name type="scientific">Escherichia coli O6:K15:H31 (strain 536 / UPEC)</name>
    <dbReference type="NCBI Taxonomy" id="362663"/>
    <lineage>
        <taxon>Bacteria</taxon>
        <taxon>Pseudomonadati</taxon>
        <taxon>Pseudomonadota</taxon>
        <taxon>Gammaproteobacteria</taxon>
        <taxon>Enterobacterales</taxon>
        <taxon>Enterobacteriaceae</taxon>
        <taxon>Escherichia</taxon>
    </lineage>
</organism>
<dbReference type="Proteomes" id="UP000009182">
    <property type="component" value="Chromosome"/>
</dbReference>
<evidence type="ECO:0000313" key="1">
    <source>
        <dbReference type="EMBL" id="ABG71013.1"/>
    </source>
</evidence>
<dbReference type="EMBL" id="CP000247">
    <property type="protein sequence ID" value="ABG71013.1"/>
    <property type="molecule type" value="Genomic_DNA"/>
</dbReference>
<accession>A0A454A7R3</accession>
<protein>
    <submittedName>
        <fullName evidence="1">Uncharacterized protein</fullName>
    </submittedName>
</protein>
<name>A0A454A7R3_ECOL5</name>
<sequence>MPICEHQELKNFKHRHISYSAIEEKSFIIIVDEIYSILLSGYSIVLFEDEEIYSLAKKIKYIHNLNKVLIVHLKGGRLRIIYSILNEVYEHSRNY</sequence>
<dbReference type="AlphaFoldDB" id="A0A454A7R3"/>
<gene>
    <name evidence="1" type="ordered locus">ECP_3030</name>
</gene>